<name>A0ABW0JRH6_9GAMM</name>
<gene>
    <name evidence="1" type="ORF">ACFPK0_01655</name>
</gene>
<accession>A0ABW0JRH6</accession>
<dbReference type="PANTHER" id="PTHR40278">
    <property type="entry name" value="DNA UTILIZATION PROTEIN HOFN"/>
    <property type="match status" value="1"/>
</dbReference>
<dbReference type="PANTHER" id="PTHR40278:SF1">
    <property type="entry name" value="DNA UTILIZATION PROTEIN HOFN"/>
    <property type="match status" value="1"/>
</dbReference>
<keyword evidence="2" id="KW-1185">Reference proteome</keyword>
<reference evidence="2" key="1">
    <citation type="journal article" date="2019" name="Int. J. Syst. Evol. Microbiol.">
        <title>The Global Catalogue of Microorganisms (GCM) 10K type strain sequencing project: providing services to taxonomists for standard genome sequencing and annotation.</title>
        <authorList>
            <consortium name="The Broad Institute Genomics Platform"/>
            <consortium name="The Broad Institute Genome Sequencing Center for Infectious Disease"/>
            <person name="Wu L."/>
            <person name="Ma J."/>
        </authorList>
    </citation>
    <scope>NUCLEOTIDE SEQUENCE [LARGE SCALE GENOMIC DNA]</scope>
    <source>
        <strain evidence="2">KACC 12822</strain>
    </source>
</reference>
<evidence type="ECO:0000313" key="1">
    <source>
        <dbReference type="EMBL" id="MFC5438713.1"/>
    </source>
</evidence>
<dbReference type="Gene3D" id="3.30.420.380">
    <property type="match status" value="1"/>
</dbReference>
<organism evidence="1 2">
    <name type="scientific">Rhodanobacter ginsenosidimutans</name>
    <dbReference type="NCBI Taxonomy" id="490571"/>
    <lineage>
        <taxon>Bacteria</taxon>
        <taxon>Pseudomonadati</taxon>
        <taxon>Pseudomonadota</taxon>
        <taxon>Gammaproteobacteria</taxon>
        <taxon>Lysobacterales</taxon>
        <taxon>Rhodanobacteraceae</taxon>
        <taxon>Rhodanobacter</taxon>
    </lineage>
</organism>
<protein>
    <submittedName>
        <fullName evidence="1">PilN domain-containing protein</fullName>
    </submittedName>
</protein>
<proteinExistence type="predicted"/>
<dbReference type="EMBL" id="JBHSMM010000001">
    <property type="protein sequence ID" value="MFC5438713.1"/>
    <property type="molecule type" value="Genomic_DNA"/>
</dbReference>
<dbReference type="Proteomes" id="UP001596018">
    <property type="component" value="Unassembled WGS sequence"/>
</dbReference>
<comment type="caution">
    <text evidence="1">The sequence shown here is derived from an EMBL/GenBank/DDBJ whole genome shotgun (WGS) entry which is preliminary data.</text>
</comment>
<dbReference type="Pfam" id="PF05137">
    <property type="entry name" value="PilN"/>
    <property type="match status" value="1"/>
</dbReference>
<dbReference type="InterPro" id="IPR007813">
    <property type="entry name" value="PilN"/>
</dbReference>
<dbReference type="InterPro" id="IPR043129">
    <property type="entry name" value="ATPase_NBD"/>
</dbReference>
<dbReference type="InterPro" id="IPR052534">
    <property type="entry name" value="Extracell_DNA_Util/SecSys_Comp"/>
</dbReference>
<evidence type="ECO:0000313" key="2">
    <source>
        <dbReference type="Proteomes" id="UP001596018"/>
    </source>
</evidence>
<sequence length="388" mass="42916">MNTLLPPLRSGRDRLRQAWRSSPCPAFFAWWGTELRALLPPRWRGWLGDGVAWHLLQQEQGQWTLRRVGEAQPLARWSVDDAPAQRAAVSTALQGVDREDRRLALLLDPRTVLRRAVSLPLAARSQLAQVMAFEMDRQTPFTVEQVHYAARELPSATLAAAGLFRAELLATPRNRLDPLLASLAAVGVVIDAVDLPEGNGRLGINLLPPPRRPHHVHPRRRWNRALAVACVTLLALVLWQYLHNRRQALVRMQAQVESLHADAQQVLALRQQLQDNAGAAGFLVQRKQHATTMLALLADLTRRLPDSAWLERLSIDTDGQVGMQGQSRQAARLLDALKDSPLITDASFQGSIQPDALTGKERFYLVAQLRQAQAQAGSAVPASSGSAP</sequence>
<dbReference type="RefSeq" id="WP_377337923.1">
    <property type="nucleotide sequence ID" value="NZ_JALBWS010000015.1"/>
</dbReference>
<dbReference type="SUPFAM" id="SSF53067">
    <property type="entry name" value="Actin-like ATPase domain"/>
    <property type="match status" value="1"/>
</dbReference>